<dbReference type="PANTHER" id="PTHR42808:SF3">
    <property type="entry name" value="HYDROXYSTEROID DEHYDROGENASE-LIKE PROTEIN 2"/>
    <property type="match status" value="1"/>
</dbReference>
<dbReference type="InterPro" id="IPR002347">
    <property type="entry name" value="SDR_fam"/>
</dbReference>
<dbReference type="NCBIfam" id="NF006133">
    <property type="entry name" value="PRK08278.1"/>
    <property type="match status" value="1"/>
</dbReference>
<dbReference type="InterPro" id="IPR051935">
    <property type="entry name" value="HSDL2"/>
</dbReference>
<dbReference type="Gene3D" id="3.40.50.720">
    <property type="entry name" value="NAD(P)-binding Rossmann-like Domain"/>
    <property type="match status" value="1"/>
</dbReference>
<dbReference type="SMART" id="SM00397">
    <property type="entry name" value="t_SNARE"/>
    <property type="match status" value="2"/>
</dbReference>
<dbReference type="EnsemblMetazoa" id="GMOY009344-RA">
    <property type="protein sequence ID" value="GMOY009344-PA"/>
    <property type="gene ID" value="GMOY009344"/>
</dbReference>
<dbReference type="FunFam" id="1.20.5.110:FF:000079">
    <property type="entry name" value="synaptosomal-associated protein 29"/>
    <property type="match status" value="1"/>
</dbReference>
<evidence type="ECO:0000256" key="11">
    <source>
        <dbReference type="ARBA" id="ARBA00023140"/>
    </source>
</evidence>
<dbReference type="Gene3D" id="1.20.5.110">
    <property type="match status" value="2"/>
</dbReference>
<dbReference type="InterPro" id="IPR000727">
    <property type="entry name" value="T_SNARE_dom"/>
</dbReference>
<dbReference type="FunFam" id="3.40.50.720:FF:000301">
    <property type="entry name" value="Hydroxysteroid dehydrogenase like 2"/>
    <property type="match status" value="1"/>
</dbReference>
<sequence length="701" mass="77527">MANNYLQPVNNHFGYEDNNLEDVDDDIFLNNARAKSPYKTASGSSLSREAPPVHSTNPFEEESVEQQRQILEERKRQIEAQTLNSTQKSLGLLYETEEVGKATAVELAKQREQLEKTSRQLEEINATLRFSQRHLNSLKSVFGGLKNYLSGNRDQQQQQQQSSAISPRSPPNASQAPQSTTKQKSPTEKYNNHPVSRLREDSYGQEQHVQMREQRRNNPFEAQLEANLEEMCGNLSRLKGLATDMNREIESQNEFLDNMNYKIEDIDLKMNKQNKDMNKLLGKKFFAENKIKIHMKMINTGKLAGRTLFITGASRGIGKAIALKAARDGANIVVAAKTAEPHPKLPGTIYTAAEEIEKAGGKAHPCVVDVRDEAQVRNAVQQAVEKFGGIDILINNASAISLTGTLETDMKRYDLMHQINTRGTFLVSKACIPYLVKSDHAHILNISPPLNMNPKWFAPHVAYTMAKYGMSMCVLGMSHEFRKQNVAVNALWPRTAIHTAAIEMLTGPGSAEISRKPDIMADAAYAILIKEPSAATGLFYIDDEVLAEAGVTDLKQYACVPANADNLMEDFFLDSPPGKGEKTDSSAVNTVLIPKLFSKLQNVISSEIVASTQAVYQFNITGEEEGVWFLDLKNGNGSCGNGAPSAKPDAVLTMKSQNFVDLFAGKLKAAPAYMAGKLKISGDLQKAIKLEKLMKAFKAKL</sequence>
<dbReference type="PANTHER" id="PTHR42808">
    <property type="entry name" value="HYDROXYSTEROID DEHYDROGENASE-LIKE PROTEIN 2"/>
    <property type="match status" value="1"/>
</dbReference>
<feature type="compositionally biased region" description="Polar residues" evidence="13">
    <location>
        <begin position="162"/>
        <end position="184"/>
    </location>
</feature>
<dbReference type="CDD" id="cd15887">
    <property type="entry name" value="SNARE_SNAP29N"/>
    <property type="match status" value="1"/>
</dbReference>
<keyword evidence="6" id="KW-0521">NADP</keyword>
<evidence type="ECO:0000256" key="5">
    <source>
        <dbReference type="ARBA" id="ARBA00022448"/>
    </source>
</evidence>
<comment type="similarity">
    <text evidence="3">Belongs to the short-chain dehydrogenases/reductases (SDR) family.</text>
</comment>
<evidence type="ECO:0000313" key="15">
    <source>
        <dbReference type="EnsemblMetazoa" id="GMOY009344-PA"/>
    </source>
</evidence>
<evidence type="ECO:0000256" key="4">
    <source>
        <dbReference type="ARBA" id="ARBA00009480"/>
    </source>
</evidence>
<evidence type="ECO:0000256" key="9">
    <source>
        <dbReference type="ARBA" id="ARBA00023054"/>
    </source>
</evidence>
<protein>
    <recommendedName>
        <fullName evidence="12">Hydroxysteroid dehydrogenase-like protein 2</fullName>
    </recommendedName>
</protein>
<dbReference type="FunFam" id="1.20.5.110:FF:000041">
    <property type="entry name" value="Synaptosomal-associated protein 29"/>
    <property type="match status" value="1"/>
</dbReference>
<keyword evidence="8" id="KW-0560">Oxidoreductase</keyword>
<feature type="region of interest" description="Disordered" evidence="13">
    <location>
        <begin position="152"/>
        <end position="217"/>
    </location>
</feature>
<dbReference type="SUPFAM" id="SSF51735">
    <property type="entry name" value="NAD(P)-binding Rossmann-fold domains"/>
    <property type="match status" value="1"/>
</dbReference>
<evidence type="ECO:0000256" key="8">
    <source>
        <dbReference type="ARBA" id="ARBA00023002"/>
    </source>
</evidence>
<dbReference type="PhylomeDB" id="A0A1B0G7Q3"/>
<comment type="subcellular location">
    <subcellularLocation>
        <location evidence="1">Mitochondrion</location>
    </subcellularLocation>
    <subcellularLocation>
        <location evidence="2">Peroxisome</location>
    </subcellularLocation>
</comment>
<evidence type="ECO:0000256" key="13">
    <source>
        <dbReference type="SAM" id="MobiDB-lite"/>
    </source>
</evidence>
<dbReference type="VEuPathDB" id="VectorBase:GMOY009344"/>
<dbReference type="GO" id="GO:0005777">
    <property type="term" value="C:peroxisome"/>
    <property type="evidence" value="ECO:0007669"/>
    <property type="project" value="UniProtKB-SubCell"/>
</dbReference>
<dbReference type="Pfam" id="PF00106">
    <property type="entry name" value="adh_short"/>
    <property type="match status" value="1"/>
</dbReference>
<evidence type="ECO:0000259" key="14">
    <source>
        <dbReference type="PROSITE" id="PS50192"/>
    </source>
</evidence>
<keyword evidence="9" id="KW-0175">Coiled coil</keyword>
<accession>A0A1B0G7Q3</accession>
<feature type="compositionally biased region" description="Basic and acidic residues" evidence="13">
    <location>
        <begin position="185"/>
        <end position="202"/>
    </location>
</feature>
<dbReference type="InterPro" id="IPR036527">
    <property type="entry name" value="SCP2_sterol-bd_dom_sf"/>
</dbReference>
<keyword evidence="5" id="KW-0813">Transport</keyword>
<comment type="similarity">
    <text evidence="4">Belongs to the SNAP-25 family.</text>
</comment>
<proteinExistence type="inferred from homology"/>
<dbReference type="SUPFAM" id="SSF55718">
    <property type="entry name" value="SCP-like"/>
    <property type="match status" value="1"/>
</dbReference>
<keyword evidence="16" id="KW-1185">Reference proteome</keyword>
<dbReference type="PROSITE" id="PS50192">
    <property type="entry name" value="T_SNARE"/>
    <property type="match status" value="1"/>
</dbReference>
<dbReference type="STRING" id="37546.A0A1B0G7Q3"/>
<dbReference type="AlphaFoldDB" id="A0A1B0G7Q3"/>
<evidence type="ECO:0000256" key="1">
    <source>
        <dbReference type="ARBA" id="ARBA00004173"/>
    </source>
</evidence>
<dbReference type="GO" id="GO:0005739">
    <property type="term" value="C:mitochondrion"/>
    <property type="evidence" value="ECO:0007669"/>
    <property type="project" value="UniProtKB-SubCell"/>
</dbReference>
<evidence type="ECO:0000256" key="6">
    <source>
        <dbReference type="ARBA" id="ARBA00022857"/>
    </source>
</evidence>
<feature type="domain" description="T-SNARE coiled-coil homology" evidence="14">
    <location>
        <begin position="218"/>
        <end position="280"/>
    </location>
</feature>
<dbReference type="Pfam" id="PF02036">
    <property type="entry name" value="SCP2"/>
    <property type="match status" value="1"/>
</dbReference>
<dbReference type="InterPro" id="IPR036291">
    <property type="entry name" value="NAD(P)-bd_dom_sf"/>
</dbReference>
<dbReference type="GO" id="GO:0015031">
    <property type="term" value="P:protein transport"/>
    <property type="evidence" value="ECO:0007669"/>
    <property type="project" value="UniProtKB-KW"/>
</dbReference>
<dbReference type="EMBL" id="CCAG010016890">
    <property type="status" value="NOT_ANNOTATED_CDS"/>
    <property type="molecule type" value="Genomic_DNA"/>
</dbReference>
<dbReference type="Gene3D" id="3.30.1050.10">
    <property type="entry name" value="SCP2 sterol-binding domain"/>
    <property type="match status" value="1"/>
</dbReference>
<evidence type="ECO:0000256" key="7">
    <source>
        <dbReference type="ARBA" id="ARBA00022927"/>
    </source>
</evidence>
<dbReference type="PRINTS" id="PR00081">
    <property type="entry name" value="GDHRDH"/>
</dbReference>
<feature type="region of interest" description="Disordered" evidence="13">
    <location>
        <begin position="37"/>
        <end position="62"/>
    </location>
</feature>
<name>A0A1B0G7Q3_GLOMM</name>
<keyword evidence="11" id="KW-0576">Peroxisome</keyword>
<dbReference type="CDD" id="cd09762">
    <property type="entry name" value="HSDL2_SDR_c"/>
    <property type="match status" value="1"/>
</dbReference>
<dbReference type="InterPro" id="IPR003033">
    <property type="entry name" value="SCP2_sterol-bd_dom"/>
</dbReference>
<keyword evidence="10" id="KW-0496">Mitochondrion</keyword>
<evidence type="ECO:0000256" key="3">
    <source>
        <dbReference type="ARBA" id="ARBA00006484"/>
    </source>
</evidence>
<dbReference type="SUPFAM" id="SSF58038">
    <property type="entry name" value="SNARE fusion complex"/>
    <property type="match status" value="2"/>
</dbReference>
<evidence type="ECO:0000313" key="16">
    <source>
        <dbReference type="Proteomes" id="UP000092444"/>
    </source>
</evidence>
<evidence type="ECO:0000256" key="2">
    <source>
        <dbReference type="ARBA" id="ARBA00004275"/>
    </source>
</evidence>
<dbReference type="Proteomes" id="UP000092444">
    <property type="component" value="Unassembled WGS sequence"/>
</dbReference>
<evidence type="ECO:0000256" key="12">
    <source>
        <dbReference type="ARBA" id="ARBA00040243"/>
    </source>
</evidence>
<reference evidence="15" key="1">
    <citation type="submission" date="2020-05" db="UniProtKB">
        <authorList>
            <consortium name="EnsemblMetazoa"/>
        </authorList>
    </citation>
    <scope>IDENTIFICATION</scope>
    <source>
        <strain evidence="15">Yale</strain>
    </source>
</reference>
<dbReference type="GO" id="GO:0016491">
    <property type="term" value="F:oxidoreductase activity"/>
    <property type="evidence" value="ECO:0007669"/>
    <property type="project" value="UniProtKB-KW"/>
</dbReference>
<evidence type="ECO:0000256" key="10">
    <source>
        <dbReference type="ARBA" id="ARBA00023128"/>
    </source>
</evidence>
<keyword evidence="7" id="KW-0653">Protein transport</keyword>
<organism evidence="15 16">
    <name type="scientific">Glossina morsitans morsitans</name>
    <name type="common">Savannah tsetse fly</name>
    <dbReference type="NCBI Taxonomy" id="37546"/>
    <lineage>
        <taxon>Eukaryota</taxon>
        <taxon>Metazoa</taxon>
        <taxon>Ecdysozoa</taxon>
        <taxon>Arthropoda</taxon>
        <taxon>Hexapoda</taxon>
        <taxon>Insecta</taxon>
        <taxon>Pterygota</taxon>
        <taxon>Neoptera</taxon>
        <taxon>Endopterygota</taxon>
        <taxon>Diptera</taxon>
        <taxon>Brachycera</taxon>
        <taxon>Muscomorpha</taxon>
        <taxon>Hippoboscoidea</taxon>
        <taxon>Glossinidae</taxon>
        <taxon>Glossina</taxon>
    </lineage>
</organism>
<dbReference type="CDD" id="cd15856">
    <property type="entry name" value="SNARE_SNAP29C"/>
    <property type="match status" value="1"/>
</dbReference>